<dbReference type="EMBL" id="JAEUBE010000375">
    <property type="protein sequence ID" value="KAH3663358.1"/>
    <property type="molecule type" value="Genomic_DNA"/>
</dbReference>
<comment type="caution">
    <text evidence="4">The sequence shown here is derived from an EMBL/GenBank/DDBJ whole genome shotgun (WGS) entry which is preliminary data.</text>
</comment>
<keyword evidence="1" id="KW-0472">Membrane</keyword>
<evidence type="ECO:0000313" key="4">
    <source>
        <dbReference type="EMBL" id="KAH3663358.1"/>
    </source>
</evidence>
<evidence type="ECO:0000256" key="1">
    <source>
        <dbReference type="SAM" id="Phobius"/>
    </source>
</evidence>
<feature type="transmembrane region" description="Helical" evidence="1">
    <location>
        <begin position="261"/>
        <end position="280"/>
    </location>
</feature>
<dbReference type="OrthoDB" id="4005299at2759"/>
<gene>
    <name evidence="4" type="ORF">OGAPHI_005348</name>
</gene>
<evidence type="ECO:0000259" key="2">
    <source>
        <dbReference type="Pfam" id="PF10348"/>
    </source>
</evidence>
<evidence type="ECO:0000313" key="5">
    <source>
        <dbReference type="Proteomes" id="UP000769157"/>
    </source>
</evidence>
<evidence type="ECO:0000259" key="3">
    <source>
        <dbReference type="Pfam" id="PF10355"/>
    </source>
</evidence>
<reference evidence="4" key="2">
    <citation type="submission" date="2021-01" db="EMBL/GenBank/DDBJ databases">
        <authorList>
            <person name="Schikora-Tamarit M.A."/>
        </authorList>
    </citation>
    <scope>NUCLEOTIDE SEQUENCE</scope>
    <source>
        <strain evidence="4">CBS6075</strain>
    </source>
</reference>
<name>A0A9P8P0L2_9ASCO</name>
<dbReference type="Pfam" id="PF10355">
    <property type="entry name" value="Ytp1"/>
    <property type="match status" value="1"/>
</dbReference>
<dbReference type="Proteomes" id="UP000769157">
    <property type="component" value="Unassembled WGS sequence"/>
</dbReference>
<feature type="transmembrane region" description="Helical" evidence="1">
    <location>
        <begin position="466"/>
        <end position="486"/>
    </location>
</feature>
<dbReference type="PANTHER" id="PTHR31685:SF3">
    <property type="entry name" value="INTEGRAL MEMBRANE PROTEIN (AFU_ORTHOLOGUE AFUA_6G12730)"/>
    <property type="match status" value="1"/>
</dbReference>
<dbReference type="RefSeq" id="XP_046059781.1">
    <property type="nucleotide sequence ID" value="XM_046206523.1"/>
</dbReference>
<feature type="transmembrane region" description="Helical" evidence="1">
    <location>
        <begin position="287"/>
        <end position="308"/>
    </location>
</feature>
<dbReference type="AlphaFoldDB" id="A0A9P8P0L2"/>
<keyword evidence="5" id="KW-1185">Reference proteome</keyword>
<proteinExistence type="predicted"/>
<sequence>MDMDSHTHGDMTNTQPVNVSELVPVPHEVHHMHGVPILETELTPAERLFWEAYNTTSYFTIDTPHKTNLYIHLALIYLAYVVMYPLALAVKDTKMFFPALVVQSGVVLVSIANYSIFITTAPDLYPNNAYTKMTSGLAIMVLIHVASAFVYTAKKWLEGPSNTNHMPLPGKDIPLSPMDGYASPSNTLYDPEDHMQRLSDDSFDLESTPGTPHAMEFASAEPQRYNRLLSKIFSYRIVAELVSVFGVVCTFNYHFLNWGMLCYFLIYAPTGVAVLSCIGMNEHVFNLLAHFIKGGVFFSMGIVSLARYCGGWPKMGWAWNKSYISPMEKPTSFLYKIQPKKGMVTMEMLESSLILFYGCTNIFMEHLASPGGEWTAKDLQHVSIAFLYLGAGLCGVIAENKMADWRLEKFNTEFGADFEVDGYRPAHVTPGFSPNPFPAFTIFWTGLLMSQHQQASELSTQVHVQWGSLLTYGSLVRLATFALMMFYPQKSFNPTKPFTELITSFCLLCGGLVFMESTDPVITALEYRGMTPMFTLNVSVGVVALVMAWIMVVFSVRDRYRY</sequence>
<protein>
    <submittedName>
        <fullName evidence="4">Uncharacterized protein</fullName>
    </submittedName>
</protein>
<keyword evidence="1" id="KW-1133">Transmembrane helix</keyword>
<dbReference type="InterPro" id="IPR018825">
    <property type="entry name" value="DUF2427"/>
</dbReference>
<feature type="transmembrane region" description="Helical" evidence="1">
    <location>
        <begin position="129"/>
        <end position="151"/>
    </location>
</feature>
<feature type="transmembrane region" description="Helical" evidence="1">
    <location>
        <begin position="69"/>
        <end position="89"/>
    </location>
</feature>
<organism evidence="4 5">
    <name type="scientific">Ogataea philodendri</name>
    <dbReference type="NCBI Taxonomy" id="1378263"/>
    <lineage>
        <taxon>Eukaryota</taxon>
        <taxon>Fungi</taxon>
        <taxon>Dikarya</taxon>
        <taxon>Ascomycota</taxon>
        <taxon>Saccharomycotina</taxon>
        <taxon>Pichiomycetes</taxon>
        <taxon>Pichiales</taxon>
        <taxon>Pichiaceae</taxon>
        <taxon>Ogataea</taxon>
    </lineage>
</organism>
<feature type="transmembrane region" description="Helical" evidence="1">
    <location>
        <begin position="379"/>
        <end position="398"/>
    </location>
</feature>
<dbReference type="Pfam" id="PF10348">
    <property type="entry name" value="DUF2427"/>
    <property type="match status" value="1"/>
</dbReference>
<feature type="domain" description="Protein YTP1-like C-terminal" evidence="3">
    <location>
        <begin position="264"/>
        <end position="557"/>
    </location>
</feature>
<dbReference type="PANTHER" id="PTHR31685">
    <property type="entry name" value="INTEGRAL MEMBRANE PROTEIN (AFU_ORTHOLOGUE AFUA_6G12730)-RELATED"/>
    <property type="match status" value="1"/>
</dbReference>
<dbReference type="InterPro" id="IPR018827">
    <property type="entry name" value="YTP1_C"/>
</dbReference>
<feature type="transmembrane region" description="Helical" evidence="1">
    <location>
        <begin position="233"/>
        <end position="255"/>
    </location>
</feature>
<keyword evidence="1" id="KW-0812">Transmembrane</keyword>
<feature type="transmembrane region" description="Helical" evidence="1">
    <location>
        <begin position="535"/>
        <end position="556"/>
    </location>
</feature>
<feature type="domain" description="DUF2427" evidence="2">
    <location>
        <begin position="53"/>
        <end position="151"/>
    </location>
</feature>
<accession>A0A9P8P0L2</accession>
<reference evidence="4" key="1">
    <citation type="journal article" date="2021" name="Open Biol.">
        <title>Shared evolutionary footprints suggest mitochondrial oxidative damage underlies multiple complex I losses in fungi.</title>
        <authorList>
            <person name="Schikora-Tamarit M.A."/>
            <person name="Marcet-Houben M."/>
            <person name="Nosek J."/>
            <person name="Gabaldon T."/>
        </authorList>
    </citation>
    <scope>NUCLEOTIDE SEQUENCE</scope>
    <source>
        <strain evidence="4">CBS6075</strain>
    </source>
</reference>
<dbReference type="GeneID" id="70237312"/>
<feature type="transmembrane region" description="Helical" evidence="1">
    <location>
        <begin position="96"/>
        <end position="117"/>
    </location>
</feature>